<organism evidence="1 2">
    <name type="scientific">Diphasiastrum complanatum</name>
    <name type="common">Issler's clubmoss</name>
    <name type="synonym">Lycopodium complanatum</name>
    <dbReference type="NCBI Taxonomy" id="34168"/>
    <lineage>
        <taxon>Eukaryota</taxon>
        <taxon>Viridiplantae</taxon>
        <taxon>Streptophyta</taxon>
        <taxon>Embryophyta</taxon>
        <taxon>Tracheophyta</taxon>
        <taxon>Lycopodiopsida</taxon>
        <taxon>Lycopodiales</taxon>
        <taxon>Lycopodiaceae</taxon>
        <taxon>Lycopodioideae</taxon>
        <taxon>Diphasiastrum</taxon>
    </lineage>
</organism>
<evidence type="ECO:0000313" key="1">
    <source>
        <dbReference type="EMBL" id="KAJ7541271.1"/>
    </source>
</evidence>
<evidence type="ECO:0000313" key="2">
    <source>
        <dbReference type="Proteomes" id="UP001162992"/>
    </source>
</evidence>
<reference evidence="2" key="1">
    <citation type="journal article" date="2024" name="Proc. Natl. Acad. Sci. U.S.A.">
        <title>Extraordinary preservation of gene collinearity over three hundred million years revealed in homosporous lycophytes.</title>
        <authorList>
            <person name="Li C."/>
            <person name="Wickell D."/>
            <person name="Kuo L.Y."/>
            <person name="Chen X."/>
            <person name="Nie B."/>
            <person name="Liao X."/>
            <person name="Peng D."/>
            <person name="Ji J."/>
            <person name="Jenkins J."/>
            <person name="Williams M."/>
            <person name="Shu S."/>
            <person name="Plott C."/>
            <person name="Barry K."/>
            <person name="Rajasekar S."/>
            <person name="Grimwood J."/>
            <person name="Han X."/>
            <person name="Sun S."/>
            <person name="Hou Z."/>
            <person name="He W."/>
            <person name="Dai G."/>
            <person name="Sun C."/>
            <person name="Schmutz J."/>
            <person name="Leebens-Mack J.H."/>
            <person name="Li F.W."/>
            <person name="Wang L."/>
        </authorList>
    </citation>
    <scope>NUCLEOTIDE SEQUENCE [LARGE SCALE GENOMIC DNA]</scope>
    <source>
        <strain evidence="2">cv. PW_Plant_1</strain>
    </source>
</reference>
<accession>A0ACC2CGW2</accession>
<protein>
    <submittedName>
        <fullName evidence="1">Uncharacterized protein</fullName>
    </submittedName>
</protein>
<dbReference type="Proteomes" id="UP001162992">
    <property type="component" value="Chromosome 10"/>
</dbReference>
<keyword evidence="2" id="KW-1185">Reference proteome</keyword>
<sequence length="941" mass="106967">MGRKLLVDVCSAHNLMPKDGQGSSSAYCIVDFDGQRRRTKVKSRDLNPVWNERLEFSISDPNNMGMEALEVSVHSERKDGKKDSFLGRVKILGSSFVKQGEEAIVSYPLEKRGIFSHIKGELRLKVWYQEEGQASAKAKEEKKEPGGAATVSVSQKKEETFTPKKDERKDEQRQQSAATVVPSAEYSLKDTAPNLGRLHGGKGTAYDLVEKMQYLFVRVVKAKGLAAKDANGSSDPYVKMKLGEGKPAQTTIIQNSLNPEWNQTFAFGKDKIQGPTLEITVWDKDKGNRDDFLGSVTFELSEIPTRVPPDSPLAPTWYRLEEKKGESRVKGEVMLAVWWGTQADEAFSEAWQSDTGGGHIHTRSKVYLSPKLWYLRVNVIEAQDLPSFDKSRYPEVSVRVQLGIQAMKTKVAANRTSSPFWNQDLLFVAAEPFEEQLLLTVEDRVGPNKEEVVGTVRIPLNKTERRVDARQVSSRWYNLEKNGDKPFRGRIHLRVCFDGGYHVMDESTNHISDVRPTGKQLWKPPLGVLELGILSGKGLLPMKTKDGRGTIDAYCVAKYGQKWVRTRTIADSFNPKWQEQYTWEVHDPCTVITIGVFDNHHLQADSIAEKAAGLKDSRIGKVRIRLSTLDSGRVYTNSYPLLMLQQSGVKKMGEIELAVRFSCTSYLNIMQIYFKPPLPKMHYRHPLEVTQLESLRYAAIRIVSMRLSRSEPPLRQEIVQYMLDTDSNLFSIRRSKVNYYRIMGVFSGVIAVTKWFDDISKWKNPVTTVLVHILFLILVWYPELILPTLFLYMFLIGAWHYRFRPRSPPSMDAKLSQAEQVDPDELDEEFDTVPTSKGHDIVKARYERLRMVASKIQTVLGDLASQGERLNALLSWRDPRATAIFITFCLVAAIVLYVTPFRVVAVLIGIYALRHPRFRDRLPAVPLNFFRRLPSLADRIL</sequence>
<name>A0ACC2CGW2_DIPCM</name>
<dbReference type="EMBL" id="CM055101">
    <property type="protein sequence ID" value="KAJ7541271.1"/>
    <property type="molecule type" value="Genomic_DNA"/>
</dbReference>
<gene>
    <name evidence="1" type="ORF">O6H91_10G051900</name>
</gene>
<proteinExistence type="predicted"/>
<comment type="caution">
    <text evidence="1">The sequence shown here is derived from an EMBL/GenBank/DDBJ whole genome shotgun (WGS) entry which is preliminary data.</text>
</comment>